<gene>
    <name evidence="2" type="ORF">HPBE_LOCUS5184</name>
</gene>
<feature type="region of interest" description="Disordered" evidence="1">
    <location>
        <begin position="1"/>
        <end position="20"/>
    </location>
</feature>
<dbReference type="WBParaSite" id="HPBE_0000518301-mRNA-1">
    <property type="protein sequence ID" value="HPBE_0000518301-mRNA-1"/>
    <property type="gene ID" value="HPBE_0000518301"/>
</dbReference>
<reference evidence="4" key="2">
    <citation type="submission" date="2019-09" db="UniProtKB">
        <authorList>
            <consortium name="WormBaseParasite"/>
        </authorList>
    </citation>
    <scope>IDENTIFICATION</scope>
</reference>
<feature type="compositionally biased region" description="Polar residues" evidence="1">
    <location>
        <begin position="7"/>
        <end position="20"/>
    </location>
</feature>
<keyword evidence="3" id="KW-1185">Reference proteome</keyword>
<reference evidence="2 3" key="1">
    <citation type="submission" date="2018-11" db="EMBL/GenBank/DDBJ databases">
        <authorList>
            <consortium name="Pathogen Informatics"/>
        </authorList>
    </citation>
    <scope>NUCLEOTIDE SEQUENCE [LARGE SCALE GENOMIC DNA]</scope>
</reference>
<protein>
    <submittedName>
        <fullName evidence="2 4">Uncharacterized protein</fullName>
    </submittedName>
</protein>
<sequence>MLGTRFGSATRNPQGIPESTSAQQLAGAFVAHLRGRSTGPCPERPLCPNPRAASHDDKWTIFAIAKITAFEGHAKTRTSQRGAHCVIAEIQKRRRNKGLLSSQDDEMSRSWELTEIFQGSPEHSLQALGTQASSLAMLTREVLTALTQAVNVTCMKLGAFLQRTTARKWFAVRHHSLEKRSTRTRIVRAANDVWRMLSKVVTVFR</sequence>
<dbReference type="Proteomes" id="UP000050761">
    <property type="component" value="Unassembled WGS sequence"/>
</dbReference>
<name>A0A183FFB5_HELPZ</name>
<organism evidence="3 4">
    <name type="scientific">Heligmosomoides polygyrus</name>
    <name type="common">Parasitic roundworm</name>
    <dbReference type="NCBI Taxonomy" id="6339"/>
    <lineage>
        <taxon>Eukaryota</taxon>
        <taxon>Metazoa</taxon>
        <taxon>Ecdysozoa</taxon>
        <taxon>Nematoda</taxon>
        <taxon>Chromadorea</taxon>
        <taxon>Rhabditida</taxon>
        <taxon>Rhabditina</taxon>
        <taxon>Rhabditomorpha</taxon>
        <taxon>Strongyloidea</taxon>
        <taxon>Heligmosomidae</taxon>
        <taxon>Heligmosomoides</taxon>
    </lineage>
</organism>
<dbReference type="EMBL" id="UZAH01025427">
    <property type="protein sequence ID" value="VDO63667.1"/>
    <property type="molecule type" value="Genomic_DNA"/>
</dbReference>
<proteinExistence type="predicted"/>
<evidence type="ECO:0000313" key="2">
    <source>
        <dbReference type="EMBL" id="VDO63667.1"/>
    </source>
</evidence>
<dbReference type="AlphaFoldDB" id="A0A183FFB5"/>
<evidence type="ECO:0000313" key="3">
    <source>
        <dbReference type="Proteomes" id="UP000050761"/>
    </source>
</evidence>
<evidence type="ECO:0000313" key="4">
    <source>
        <dbReference type="WBParaSite" id="HPBE_0000518301-mRNA-1"/>
    </source>
</evidence>
<accession>A0A3P7XUD7</accession>
<accession>A0A183FFB5</accession>
<evidence type="ECO:0000256" key="1">
    <source>
        <dbReference type="SAM" id="MobiDB-lite"/>
    </source>
</evidence>